<sequence>MYEPKVGFRIKSEILEIAATTKAGKNLMSGPVVCSDLFLDQNGSATSPVGE</sequence>
<accession>A0A0G4E570</accession>
<name>A0A0G4E570_PSEFS</name>
<keyword evidence="1" id="KW-0614">Plasmid</keyword>
<dbReference type="EMBL" id="LN713927">
    <property type="protein sequence ID" value="CEK42381.1"/>
    <property type="molecule type" value="Genomic_DNA"/>
</dbReference>
<dbReference type="RefSeq" id="WP_176456014.1">
    <property type="nucleotide sequence ID" value="NZ_LN713927.1"/>
</dbReference>
<protein>
    <submittedName>
        <fullName evidence="1">Uncharacterized protein</fullName>
    </submittedName>
</protein>
<gene>
    <name evidence="1" type="ORF">PQBR55_0002</name>
</gene>
<reference evidence="1" key="1">
    <citation type="submission" date="2014-12" db="EMBL/GenBank/DDBJ databases">
        <authorList>
            <person name="Hall J."/>
        </authorList>
    </citation>
    <scope>NUCLEOTIDE SEQUENCE [LARGE SCALE GENOMIC DNA]</scope>
    <source>
        <strain evidence="1">SBW25</strain>
        <plasmid evidence="1">pQBR55</plasmid>
    </source>
</reference>
<geneLocation type="plasmid" evidence="1">
    <name>pQBR55</name>
</geneLocation>
<organism evidence="1">
    <name type="scientific">Pseudomonas fluorescens (strain SBW25)</name>
    <dbReference type="NCBI Taxonomy" id="216595"/>
    <lineage>
        <taxon>Bacteria</taxon>
        <taxon>Pseudomonadati</taxon>
        <taxon>Pseudomonadota</taxon>
        <taxon>Gammaproteobacteria</taxon>
        <taxon>Pseudomonadales</taxon>
        <taxon>Pseudomonadaceae</taxon>
        <taxon>Pseudomonas</taxon>
    </lineage>
</organism>
<dbReference type="AlphaFoldDB" id="A0A0G4E570"/>
<evidence type="ECO:0000313" key="1">
    <source>
        <dbReference type="EMBL" id="CEK42381.1"/>
    </source>
</evidence>
<proteinExistence type="predicted"/>
<reference evidence="1" key="2">
    <citation type="submission" date="2015-06" db="EMBL/GenBank/DDBJ databases">
        <title>Environmentally co-occuring mercury resistance plasmids are genetically and phenotypically diverse and confer variable context-dependent fitness effects.</title>
        <authorList>
            <person name="Hall J.P.J."/>
            <person name="Harrison E."/>
            <person name="Lilley A.K."/>
            <person name="Paterson S."/>
            <person name="Spiers A.J."/>
            <person name="Brockhurst M.A."/>
        </authorList>
    </citation>
    <scope>NUCLEOTIDE SEQUENCE [LARGE SCALE GENOMIC DNA]</scope>
    <source>
        <strain evidence="1">SBW25</strain>
        <plasmid evidence="1">pQBR55</plasmid>
    </source>
</reference>